<name>B4VRR3_9CYAN</name>
<evidence type="ECO:0000313" key="1">
    <source>
        <dbReference type="EMBL" id="EDX75506.1"/>
    </source>
</evidence>
<dbReference type="AlphaFoldDB" id="B4VRR3"/>
<sequence>MRLLNKWFTCLQEDNTLSEDDKFSCGVCFVVATITWPLSVPYSYLKLLEGQNTIPQDS</sequence>
<gene>
    <name evidence="1" type="ORF">MC7420_1424</name>
</gene>
<reference evidence="1 2" key="1">
    <citation type="submission" date="2008-07" db="EMBL/GenBank/DDBJ databases">
        <authorList>
            <person name="Tandeau de Marsac N."/>
            <person name="Ferriera S."/>
            <person name="Johnson J."/>
            <person name="Kravitz S."/>
            <person name="Beeson K."/>
            <person name="Sutton G."/>
            <person name="Rogers Y.-H."/>
            <person name="Friedman R."/>
            <person name="Frazier M."/>
            <person name="Venter J.C."/>
        </authorList>
    </citation>
    <scope>NUCLEOTIDE SEQUENCE [LARGE SCALE GENOMIC DNA]</scope>
    <source>
        <strain evidence="1 2">PCC 7420</strain>
    </source>
</reference>
<protein>
    <submittedName>
        <fullName evidence="1">Uncharacterized protein</fullName>
    </submittedName>
</protein>
<dbReference type="EMBL" id="DS989849">
    <property type="protein sequence ID" value="EDX75506.1"/>
    <property type="molecule type" value="Genomic_DNA"/>
</dbReference>
<accession>B4VRR3</accession>
<keyword evidence="2" id="KW-1185">Reference proteome</keyword>
<proteinExistence type="predicted"/>
<evidence type="ECO:0000313" key="2">
    <source>
        <dbReference type="Proteomes" id="UP000003835"/>
    </source>
</evidence>
<organism evidence="1 2">
    <name type="scientific">Coleofasciculus chthonoplastes PCC 7420</name>
    <dbReference type="NCBI Taxonomy" id="118168"/>
    <lineage>
        <taxon>Bacteria</taxon>
        <taxon>Bacillati</taxon>
        <taxon>Cyanobacteriota</taxon>
        <taxon>Cyanophyceae</taxon>
        <taxon>Coleofasciculales</taxon>
        <taxon>Coleofasciculaceae</taxon>
        <taxon>Coleofasciculus</taxon>
    </lineage>
</organism>
<dbReference type="Proteomes" id="UP000003835">
    <property type="component" value="Unassembled WGS sequence"/>
</dbReference>
<dbReference type="HOGENOM" id="CLU_2971620_0_0_3"/>